<evidence type="ECO:0000313" key="4">
    <source>
        <dbReference type="EMBL" id="MBW8638929.1"/>
    </source>
</evidence>
<feature type="domain" description="Bacterial sugar transferase" evidence="3">
    <location>
        <begin position="262"/>
        <end position="449"/>
    </location>
</feature>
<dbReference type="GO" id="GO:0016780">
    <property type="term" value="F:phosphotransferase activity, for other substituted phosphate groups"/>
    <property type="evidence" value="ECO:0007669"/>
    <property type="project" value="TreeGrafter"/>
</dbReference>
<gene>
    <name evidence="4" type="ORF">K1W69_17160</name>
</gene>
<keyword evidence="2" id="KW-0270">Exopolysaccharide synthesis</keyword>
<dbReference type="Pfam" id="PF02397">
    <property type="entry name" value="Bac_transf"/>
    <property type="match status" value="1"/>
</dbReference>
<comment type="caution">
    <text evidence="4">The sequence shown here is derived from an EMBL/GenBank/DDBJ whole genome shotgun (WGS) entry which is preliminary data.</text>
</comment>
<organism evidence="4 5">
    <name type="scientific">Flavimaribacter sediminis</name>
    <dbReference type="NCBI Taxonomy" id="2865987"/>
    <lineage>
        <taxon>Bacteria</taxon>
        <taxon>Pseudomonadati</taxon>
        <taxon>Pseudomonadota</taxon>
        <taxon>Alphaproteobacteria</taxon>
        <taxon>Hyphomicrobiales</taxon>
        <taxon>Rhizobiaceae</taxon>
        <taxon>Flavimaribacter</taxon>
    </lineage>
</organism>
<name>A0AAE2ZLB8_9HYPH</name>
<dbReference type="Pfam" id="PF03808">
    <property type="entry name" value="Glyco_tran_WecG"/>
    <property type="match status" value="1"/>
</dbReference>
<dbReference type="NCBIfam" id="TIGR00696">
    <property type="entry name" value="wecG_tagA_cpsF"/>
    <property type="match status" value="1"/>
</dbReference>
<dbReference type="Proteomes" id="UP001196509">
    <property type="component" value="Unassembled WGS sequence"/>
</dbReference>
<evidence type="ECO:0000313" key="5">
    <source>
        <dbReference type="Proteomes" id="UP001196509"/>
    </source>
</evidence>
<dbReference type="CDD" id="cd06533">
    <property type="entry name" value="Glyco_transf_WecG_TagA"/>
    <property type="match status" value="1"/>
</dbReference>
<dbReference type="InterPro" id="IPR003362">
    <property type="entry name" value="Bact_transf"/>
</dbReference>
<dbReference type="InterPro" id="IPR004629">
    <property type="entry name" value="WecG_TagA_CpsF"/>
</dbReference>
<reference evidence="4" key="1">
    <citation type="submission" date="2021-08" db="EMBL/GenBank/DDBJ databases">
        <title>Hoeflea bacterium WL0058 sp. nov., isolated from the sediment.</title>
        <authorList>
            <person name="Wang L."/>
            <person name="Zhang D."/>
        </authorList>
    </citation>
    <scope>NUCLEOTIDE SEQUENCE</scope>
    <source>
        <strain evidence="4">WL0058</strain>
    </source>
</reference>
<accession>A0AAE2ZLB8</accession>
<keyword evidence="5" id="KW-1185">Reference proteome</keyword>
<dbReference type="PANTHER" id="PTHR30576:SF10">
    <property type="entry name" value="SLL5057 PROTEIN"/>
    <property type="match status" value="1"/>
</dbReference>
<dbReference type="AlphaFoldDB" id="A0AAE2ZLB8"/>
<proteinExistence type="inferred from homology"/>
<dbReference type="RefSeq" id="WP_220229648.1">
    <property type="nucleotide sequence ID" value="NZ_JAICBX010000003.1"/>
</dbReference>
<dbReference type="EMBL" id="JAICBX010000003">
    <property type="protein sequence ID" value="MBW8638929.1"/>
    <property type="molecule type" value="Genomic_DNA"/>
</dbReference>
<evidence type="ECO:0000259" key="3">
    <source>
        <dbReference type="Pfam" id="PF02397"/>
    </source>
</evidence>
<protein>
    <submittedName>
        <fullName evidence="4">WecB/TagA/CpsF family glycosyltransferase</fullName>
    </submittedName>
</protein>
<dbReference type="GO" id="GO:0000271">
    <property type="term" value="P:polysaccharide biosynthetic process"/>
    <property type="evidence" value="ECO:0007669"/>
    <property type="project" value="UniProtKB-KW"/>
</dbReference>
<evidence type="ECO:0000256" key="1">
    <source>
        <dbReference type="ARBA" id="ARBA00006464"/>
    </source>
</evidence>
<sequence>MTQTQPLDTINLFGLDIVSATTRDALDRLLNSDERYTAAFLNAHCVNTAASDRTYRRALEKADFILPDGSGLSLAARMQGKRFVENLNGTDLFLPLCREAAKRGLSIYFLGSRENIARIAALRASALAPGLVIAGTRNGFFERDEEHAIVDEINASGADIVLVALGVPLQEIWIERNRERLAASLVMGVGAQFDFWSGEVRRAPMLFRKTGMEWLWRLALEPKRMARRYIRGNPEFILRAWRDRNPEASSADGPVKGPVKGKRLLDLLVASAAIIALSPAIGAIAAAIRLTSPGPVFFRQERVGLRGKTFTLYKFRTMCVDAEQQRAAVLAMSDRPGLCFKAKDDPRITPVGRFLRRYSLDELPQLFNVVLSQMSIVGPRPALPQEVAAYPGDALRRLDVKPGLTGLWQVSGRADIGFDRMIEMDSAYARSRTLLLDLTIMALTLRAVLSGRGSY</sequence>
<dbReference type="PANTHER" id="PTHR30576">
    <property type="entry name" value="COLANIC BIOSYNTHESIS UDP-GLUCOSE LIPID CARRIER TRANSFERASE"/>
    <property type="match status" value="1"/>
</dbReference>
<evidence type="ECO:0000256" key="2">
    <source>
        <dbReference type="ARBA" id="ARBA00023169"/>
    </source>
</evidence>
<comment type="similarity">
    <text evidence="1">Belongs to the bacterial sugar transferase family.</text>
</comment>